<gene>
    <name evidence="2" type="ORF">ACFSAU_04760</name>
</gene>
<feature type="transmembrane region" description="Helical" evidence="1">
    <location>
        <begin position="69"/>
        <end position="88"/>
    </location>
</feature>
<dbReference type="SUPFAM" id="SSF103473">
    <property type="entry name" value="MFS general substrate transporter"/>
    <property type="match status" value="1"/>
</dbReference>
<feature type="transmembrane region" description="Helical" evidence="1">
    <location>
        <begin position="94"/>
        <end position="112"/>
    </location>
</feature>
<keyword evidence="1" id="KW-1133">Transmembrane helix</keyword>
<dbReference type="EMBL" id="JBHUCZ010000002">
    <property type="protein sequence ID" value="MFD1566796.1"/>
    <property type="molecule type" value="Genomic_DNA"/>
</dbReference>
<feature type="transmembrane region" description="Helical" evidence="1">
    <location>
        <begin position="287"/>
        <end position="316"/>
    </location>
</feature>
<reference evidence="2 3" key="1">
    <citation type="journal article" date="2019" name="Int. J. Syst. Evol. Microbiol.">
        <title>The Global Catalogue of Microorganisms (GCM) 10K type strain sequencing project: providing services to taxonomists for standard genome sequencing and annotation.</title>
        <authorList>
            <consortium name="The Broad Institute Genomics Platform"/>
            <consortium name="The Broad Institute Genome Sequencing Center for Infectious Disease"/>
            <person name="Wu L."/>
            <person name="Ma J."/>
        </authorList>
    </citation>
    <scope>NUCLEOTIDE SEQUENCE [LARGE SCALE GENOMIC DNA]</scope>
    <source>
        <strain evidence="2 3">CGMCC 1.12859</strain>
    </source>
</reference>
<keyword evidence="3" id="KW-1185">Reference proteome</keyword>
<organism evidence="2 3">
    <name type="scientific">Halolamina litorea</name>
    <dbReference type="NCBI Taxonomy" id="1515593"/>
    <lineage>
        <taxon>Archaea</taxon>
        <taxon>Methanobacteriati</taxon>
        <taxon>Methanobacteriota</taxon>
        <taxon>Stenosarchaea group</taxon>
        <taxon>Halobacteria</taxon>
        <taxon>Halobacteriales</taxon>
        <taxon>Haloferacaceae</taxon>
    </lineage>
</organism>
<comment type="caution">
    <text evidence="2">The sequence shown here is derived from an EMBL/GenBank/DDBJ whole genome shotgun (WGS) entry which is preliminary data.</text>
</comment>
<feature type="transmembrane region" description="Helical" evidence="1">
    <location>
        <begin position="164"/>
        <end position="183"/>
    </location>
</feature>
<dbReference type="Gene3D" id="1.20.1250.20">
    <property type="entry name" value="MFS general substrate transporter like domains"/>
    <property type="match status" value="1"/>
</dbReference>
<dbReference type="PANTHER" id="PTHR23530">
    <property type="entry name" value="TRANSPORT PROTEIN-RELATED"/>
    <property type="match status" value="1"/>
</dbReference>
<name>A0ABD6BP54_9EURY</name>
<evidence type="ECO:0000256" key="1">
    <source>
        <dbReference type="SAM" id="Phobius"/>
    </source>
</evidence>
<feature type="transmembrane region" description="Helical" evidence="1">
    <location>
        <begin position="257"/>
        <end position="275"/>
    </location>
</feature>
<proteinExistence type="predicted"/>
<dbReference type="Pfam" id="PF07690">
    <property type="entry name" value="MFS_1"/>
    <property type="match status" value="1"/>
</dbReference>
<dbReference type="InterPro" id="IPR036259">
    <property type="entry name" value="MFS_trans_sf"/>
</dbReference>
<dbReference type="PANTHER" id="PTHR23530:SF1">
    <property type="entry name" value="PERMEASE, MAJOR FACILITATOR SUPERFAMILY-RELATED"/>
    <property type="match status" value="1"/>
</dbReference>
<sequence>MPPAAVARYYAYKAVNAVELYRPIMYLYFASAGLSFFQITVLEAAYNVTTVLGEVPTGYLGDRLGRRNGLVLGTTIIALTLAGIGFVGRLDESLAFPAFLALYVCWSLGYTFRSGTEDAWLYDSLVEDGDSFSELRGRGESLALGAGVVAAVAGGYLASVDLAVPFYVAAAVTFVGALILLTVDDDRADADNPSDGTTLSVSLDAVRVAFSDRRLRAFILLYYVLFSAATYLAFIFLQPRFEAVVGGYGLGDVETLLGWYYAIISLTAAGFTYRAGWIRERVGLRLWFLGVPVGVGLLLVGQWLLPVSAFLAFVLVRGLSEATRVFAGQYVNDRIDAVGRATTLSAMSMVSGLTVIPFQLGSGLLSDAVSPGGALAAAGGLLAVGAIAVHLVVAPVATEATG</sequence>
<feature type="transmembrane region" description="Helical" evidence="1">
    <location>
        <begin position="217"/>
        <end position="237"/>
    </location>
</feature>
<keyword evidence="1" id="KW-0472">Membrane</keyword>
<feature type="transmembrane region" description="Helical" evidence="1">
    <location>
        <begin position="374"/>
        <end position="397"/>
    </location>
</feature>
<feature type="transmembrane region" description="Helical" evidence="1">
    <location>
        <begin position="25"/>
        <end position="48"/>
    </location>
</feature>
<dbReference type="InterPro" id="IPR053160">
    <property type="entry name" value="MFS_DHA3_Transporter"/>
</dbReference>
<dbReference type="Proteomes" id="UP001597139">
    <property type="component" value="Unassembled WGS sequence"/>
</dbReference>
<evidence type="ECO:0000313" key="2">
    <source>
        <dbReference type="EMBL" id="MFD1566796.1"/>
    </source>
</evidence>
<evidence type="ECO:0000313" key="3">
    <source>
        <dbReference type="Proteomes" id="UP001597139"/>
    </source>
</evidence>
<protein>
    <submittedName>
        <fullName evidence="2">MFS transporter</fullName>
    </submittedName>
</protein>
<accession>A0ABD6BP54</accession>
<dbReference type="AlphaFoldDB" id="A0ABD6BP54"/>
<dbReference type="InterPro" id="IPR011701">
    <property type="entry name" value="MFS"/>
</dbReference>
<dbReference type="RefSeq" id="WP_267646757.1">
    <property type="nucleotide sequence ID" value="NZ_JANHGR010000001.1"/>
</dbReference>
<keyword evidence="1" id="KW-0812">Transmembrane</keyword>